<dbReference type="CDD" id="cd01650">
    <property type="entry name" value="RT_nLTR_like"/>
    <property type="match status" value="1"/>
</dbReference>
<keyword evidence="1" id="KW-0175">Coiled coil</keyword>
<dbReference type="SUPFAM" id="SSF56672">
    <property type="entry name" value="DNA/RNA polymerases"/>
    <property type="match status" value="1"/>
</dbReference>
<dbReference type="InterPro" id="IPR001073">
    <property type="entry name" value="C1q_dom"/>
</dbReference>
<dbReference type="Proteomes" id="UP001374579">
    <property type="component" value="Unassembled WGS sequence"/>
</dbReference>
<gene>
    <name evidence="4" type="ORF">V1264_011495</name>
</gene>
<dbReference type="Pfam" id="PF00078">
    <property type="entry name" value="RVT_1"/>
    <property type="match status" value="1"/>
</dbReference>
<evidence type="ECO:0000313" key="5">
    <source>
        <dbReference type="Proteomes" id="UP001374579"/>
    </source>
</evidence>
<feature type="region of interest" description="Disordered" evidence="2">
    <location>
        <begin position="163"/>
        <end position="185"/>
    </location>
</feature>
<keyword evidence="5" id="KW-1185">Reference proteome</keyword>
<name>A0AAN9BV54_9CAEN</name>
<dbReference type="Gene3D" id="2.60.120.40">
    <property type="match status" value="1"/>
</dbReference>
<organism evidence="4 5">
    <name type="scientific">Littorina saxatilis</name>
    <dbReference type="NCBI Taxonomy" id="31220"/>
    <lineage>
        <taxon>Eukaryota</taxon>
        <taxon>Metazoa</taxon>
        <taxon>Spiralia</taxon>
        <taxon>Lophotrochozoa</taxon>
        <taxon>Mollusca</taxon>
        <taxon>Gastropoda</taxon>
        <taxon>Caenogastropoda</taxon>
        <taxon>Littorinimorpha</taxon>
        <taxon>Littorinoidea</taxon>
        <taxon>Littorinidae</taxon>
        <taxon>Littorina</taxon>
    </lineage>
</organism>
<dbReference type="SUPFAM" id="SSF49842">
    <property type="entry name" value="TNF-like"/>
    <property type="match status" value="1"/>
</dbReference>
<dbReference type="PANTHER" id="PTHR33332">
    <property type="entry name" value="REVERSE TRANSCRIPTASE DOMAIN-CONTAINING PROTEIN"/>
    <property type="match status" value="1"/>
</dbReference>
<dbReference type="Pfam" id="PF00386">
    <property type="entry name" value="C1q"/>
    <property type="match status" value="1"/>
</dbReference>
<sequence>MHRLTGKEVQPVLKSQGHDVRRSDDAFHLAAIVAKQNQLIEEQRAELQALKTDLGRVKSELQDFKVKVANDSYTVAFSACLRNSADLTSDPRLKFDNVGLNIGQGYNPGTFTFVAPVSGLYMLSFKVIGATEHVRFAMMQQDGQLIELDKLLLALLDQHAPASSRRVSHRPPSPWYSSAAPQLQDAKRERRRAERQWLKSGLTVHKQIFQVANKAVTSIVHAAKTAFYNVKILACSSSKQLYDITNTLLGKSDSSPLPSEIPSSRLPQAFSDFFASKISTLRQSLDALPPTQSPIPDPSYSGPAFSSFQPVTESTVRKTIMHAGIKTCELDPLPASILTHCLDTLLPHFTSVINASLSSGSFPAIFKSAILRPLLKKPSLDPENLKNYRPVSNLSFLSKITEKIVLSQLLDHLEANHLLYCNQSAYRSGHSTETALLKISNDILTALDNNDVCLLSLLDLSAAFDTIDHAVLLSRLQNSFGISQSVLSWFQSYLTDRYQSVSVNGLSSSASPLQYGVPQGSVLGPILFVLYTQPIPSIAAHHFLSHHSFSDDNQLYLSGPISDLPRLIASTQSCITDLKAWMDLNKLKLNEEKTEMILVSPKKHLNHPSLPSSVDLNGSSIALSPAVRNLGVTLDQSLSFHQHVANVCRTCFFEIRRISSIRHLLTEDATKTLLCAFVLSRLDYCNSILSGSPNYIIEKLQRVQNHAARLIFRSSKHDHITPLLQTLHWLPVQQRIQFKISTLCFRNFDLSSPSYLSDLLDVYSPSRSLRSSADTRLFRIPSARTKTYGQRTFSYQAPSIWNQLPHSLRHSTSMQSFKTSLKTHLFPH</sequence>
<dbReference type="PROSITE" id="PS50878">
    <property type="entry name" value="RT_POL"/>
    <property type="match status" value="1"/>
</dbReference>
<evidence type="ECO:0000313" key="4">
    <source>
        <dbReference type="EMBL" id="KAK7111958.1"/>
    </source>
</evidence>
<accession>A0AAN9BV54</accession>
<proteinExistence type="predicted"/>
<feature type="domain" description="Reverse transcriptase" evidence="3">
    <location>
        <begin position="355"/>
        <end position="634"/>
    </location>
</feature>
<reference evidence="4 5" key="1">
    <citation type="submission" date="2024-02" db="EMBL/GenBank/DDBJ databases">
        <title>Chromosome-scale genome assembly of the rough periwinkle Littorina saxatilis.</title>
        <authorList>
            <person name="De Jode A."/>
            <person name="Faria R."/>
            <person name="Formenti G."/>
            <person name="Sims Y."/>
            <person name="Smith T.P."/>
            <person name="Tracey A."/>
            <person name="Wood J.M.D."/>
            <person name="Zagrodzka Z.B."/>
            <person name="Johannesson K."/>
            <person name="Butlin R.K."/>
            <person name="Leder E.H."/>
        </authorList>
    </citation>
    <scope>NUCLEOTIDE SEQUENCE [LARGE SCALE GENOMIC DNA]</scope>
    <source>
        <strain evidence="4">Snail1</strain>
        <tissue evidence="4">Muscle</tissue>
    </source>
</reference>
<dbReference type="InterPro" id="IPR000477">
    <property type="entry name" value="RT_dom"/>
</dbReference>
<dbReference type="AlphaFoldDB" id="A0AAN9BV54"/>
<protein>
    <recommendedName>
        <fullName evidence="3">Reverse transcriptase domain-containing protein</fullName>
    </recommendedName>
</protein>
<comment type="caution">
    <text evidence="4">The sequence shown here is derived from an EMBL/GenBank/DDBJ whole genome shotgun (WGS) entry which is preliminary data.</text>
</comment>
<evidence type="ECO:0000259" key="3">
    <source>
        <dbReference type="PROSITE" id="PS50878"/>
    </source>
</evidence>
<evidence type="ECO:0000256" key="1">
    <source>
        <dbReference type="SAM" id="Coils"/>
    </source>
</evidence>
<feature type="coiled-coil region" evidence="1">
    <location>
        <begin position="33"/>
        <end position="67"/>
    </location>
</feature>
<dbReference type="EMBL" id="JBAMIC010000002">
    <property type="protein sequence ID" value="KAK7111958.1"/>
    <property type="molecule type" value="Genomic_DNA"/>
</dbReference>
<dbReference type="InterPro" id="IPR043502">
    <property type="entry name" value="DNA/RNA_pol_sf"/>
</dbReference>
<dbReference type="InterPro" id="IPR008983">
    <property type="entry name" value="Tumour_necrosis_fac-like_dom"/>
</dbReference>
<evidence type="ECO:0000256" key="2">
    <source>
        <dbReference type="SAM" id="MobiDB-lite"/>
    </source>
</evidence>